<evidence type="ECO:0008006" key="5">
    <source>
        <dbReference type="Google" id="ProtNLM"/>
    </source>
</evidence>
<accession>A0A6J8B3K5</accession>
<dbReference type="GO" id="GO:0003677">
    <property type="term" value="F:DNA binding"/>
    <property type="evidence" value="ECO:0007669"/>
    <property type="project" value="UniProtKB-KW"/>
</dbReference>
<dbReference type="OrthoDB" id="10364774at2759"/>
<name>A0A6J8B3K5_MYTCO</name>
<sequence>MSNADLFSLLKTYMDTRLSGIETSFTDTTHTLEKKPATPRTKKKIRAADTRAVKKLKSVKSADKKQNVRKRPAEASGSTSQTAHNAIPVSVSMPPFSGADLVTETRSKGPGKEICVFRCGLFGHWASDCKKDTKTGFELPEELRKDFSAHTDTFTDASDTGAAGFIQNSTKILHKMWLETERGRSSTWREKISSTGFWKNDTQVKHTELKILFRKMKNSVIDSKARNTTVKYAYSFKRFVVWSEKYTEIKSVLPANEIYVSLYLQYLMQSAKHYSTIEAACYAIKWAHSLAGFEDPCASDIVKCIVEASKRKLKGLFRKRTDECKHHAQSF</sequence>
<gene>
    <name evidence="3" type="ORF">MCOR_13491</name>
</gene>
<evidence type="ECO:0000313" key="3">
    <source>
        <dbReference type="EMBL" id="CAC5377059.1"/>
    </source>
</evidence>
<dbReference type="EMBL" id="CACVKT020002234">
    <property type="protein sequence ID" value="CAC5377059.1"/>
    <property type="molecule type" value="Genomic_DNA"/>
</dbReference>
<evidence type="ECO:0000313" key="4">
    <source>
        <dbReference type="Proteomes" id="UP000507470"/>
    </source>
</evidence>
<dbReference type="Proteomes" id="UP000507470">
    <property type="component" value="Unassembled WGS sequence"/>
</dbReference>
<proteinExistence type="predicted"/>
<dbReference type="SUPFAM" id="SSF57756">
    <property type="entry name" value="Retrovirus zinc finger-like domains"/>
    <property type="match status" value="1"/>
</dbReference>
<evidence type="ECO:0000256" key="2">
    <source>
        <dbReference type="SAM" id="MobiDB-lite"/>
    </source>
</evidence>
<dbReference type="AlphaFoldDB" id="A0A6J8B3K5"/>
<organism evidence="3 4">
    <name type="scientific">Mytilus coruscus</name>
    <name type="common">Sea mussel</name>
    <dbReference type="NCBI Taxonomy" id="42192"/>
    <lineage>
        <taxon>Eukaryota</taxon>
        <taxon>Metazoa</taxon>
        <taxon>Spiralia</taxon>
        <taxon>Lophotrochozoa</taxon>
        <taxon>Mollusca</taxon>
        <taxon>Bivalvia</taxon>
        <taxon>Autobranchia</taxon>
        <taxon>Pteriomorphia</taxon>
        <taxon>Mytilida</taxon>
        <taxon>Mytiloidea</taxon>
        <taxon>Mytilidae</taxon>
        <taxon>Mytilinae</taxon>
        <taxon>Mytilus</taxon>
    </lineage>
</organism>
<dbReference type="InterPro" id="IPR036875">
    <property type="entry name" value="Znf_CCHC_sf"/>
</dbReference>
<dbReference type="Gene3D" id="1.10.150.130">
    <property type="match status" value="1"/>
</dbReference>
<dbReference type="GO" id="GO:0008270">
    <property type="term" value="F:zinc ion binding"/>
    <property type="evidence" value="ECO:0007669"/>
    <property type="project" value="InterPro"/>
</dbReference>
<evidence type="ECO:0000256" key="1">
    <source>
        <dbReference type="ARBA" id="ARBA00023125"/>
    </source>
</evidence>
<protein>
    <recommendedName>
        <fullName evidence="5">CCHC-type domain-containing protein</fullName>
    </recommendedName>
</protein>
<keyword evidence="1" id="KW-0238">DNA-binding</keyword>
<keyword evidence="4" id="KW-1185">Reference proteome</keyword>
<reference evidence="3 4" key="1">
    <citation type="submission" date="2020-06" db="EMBL/GenBank/DDBJ databases">
        <authorList>
            <person name="Li R."/>
            <person name="Bekaert M."/>
        </authorList>
    </citation>
    <scope>NUCLEOTIDE SEQUENCE [LARGE SCALE GENOMIC DNA]</scope>
    <source>
        <strain evidence="4">wild</strain>
    </source>
</reference>
<feature type="region of interest" description="Disordered" evidence="2">
    <location>
        <begin position="55"/>
        <end position="83"/>
    </location>
</feature>
<dbReference type="InterPro" id="IPR010998">
    <property type="entry name" value="Integrase_recombinase_N"/>
</dbReference>
<dbReference type="SUPFAM" id="SSF47823">
    <property type="entry name" value="lambda integrase-like, N-terminal domain"/>
    <property type="match status" value="1"/>
</dbReference>